<name>A0ABW8ICJ1_9BACI</name>
<dbReference type="PANTHER" id="PTHR43228:SF1">
    <property type="entry name" value="TWO-COMPONENT RESPONSE REGULATOR ARR22"/>
    <property type="match status" value="1"/>
</dbReference>
<dbReference type="SUPFAM" id="SSF52172">
    <property type="entry name" value="CheY-like"/>
    <property type="match status" value="1"/>
</dbReference>
<dbReference type="InterPro" id="IPR011006">
    <property type="entry name" value="CheY-like_superfamily"/>
</dbReference>
<feature type="domain" description="Response regulatory" evidence="2">
    <location>
        <begin position="182"/>
        <end position="305"/>
    </location>
</feature>
<gene>
    <name evidence="3" type="ORF">QYG89_14590</name>
</gene>
<dbReference type="InterPro" id="IPR001789">
    <property type="entry name" value="Sig_transdc_resp-reg_receiver"/>
</dbReference>
<keyword evidence="4" id="KW-1185">Reference proteome</keyword>
<dbReference type="EMBL" id="JAUIYO010000016">
    <property type="protein sequence ID" value="MFK2826880.1"/>
    <property type="molecule type" value="Genomic_DNA"/>
</dbReference>
<dbReference type="Gene3D" id="3.30.70.270">
    <property type="match status" value="1"/>
</dbReference>
<evidence type="ECO:0000259" key="2">
    <source>
        <dbReference type="PROSITE" id="PS50110"/>
    </source>
</evidence>
<evidence type="ECO:0000313" key="3">
    <source>
        <dbReference type="EMBL" id="MFK2826880.1"/>
    </source>
</evidence>
<accession>A0ABW8ICJ1</accession>
<proteinExistence type="predicted"/>
<organism evidence="3 4">
    <name type="scientific">Bacillus lumedeiriae</name>
    <dbReference type="NCBI Taxonomy" id="3058829"/>
    <lineage>
        <taxon>Bacteria</taxon>
        <taxon>Bacillati</taxon>
        <taxon>Bacillota</taxon>
        <taxon>Bacilli</taxon>
        <taxon>Bacillales</taxon>
        <taxon>Bacillaceae</taxon>
        <taxon>Bacillus</taxon>
    </lineage>
</organism>
<dbReference type="InterPro" id="IPR052048">
    <property type="entry name" value="ST_Response_Regulator"/>
</dbReference>
<protein>
    <submittedName>
        <fullName evidence="3">Response regulator</fullName>
    </submittedName>
</protein>
<dbReference type="SUPFAM" id="SSF55073">
    <property type="entry name" value="Nucleotide cyclase"/>
    <property type="match status" value="1"/>
</dbReference>
<evidence type="ECO:0000313" key="4">
    <source>
        <dbReference type="Proteomes" id="UP001619911"/>
    </source>
</evidence>
<reference evidence="3 4" key="1">
    <citation type="submission" date="2023-07" db="EMBL/GenBank/DDBJ databases">
        <title>Bacillus lucianemedeirus sp. nov, a new species isolated from an immunobiological production facility.</title>
        <authorList>
            <person name="Costa L.V."/>
            <person name="Miranda R.V.S.L."/>
            <person name="Brandao M.L.L."/>
            <person name="Reis C.M.F."/>
            <person name="Frazao A.M."/>
            <person name="Cruz F.V."/>
            <person name="Baio P.V.P."/>
            <person name="Veras J.F.C."/>
            <person name="Ramos J.N."/>
            <person name="Vieira V."/>
        </authorList>
    </citation>
    <scope>NUCLEOTIDE SEQUENCE [LARGE SCALE GENOMIC DNA]</scope>
    <source>
        <strain evidence="3 4">B190/17</strain>
    </source>
</reference>
<dbReference type="PROSITE" id="PS50110">
    <property type="entry name" value="RESPONSE_REGULATORY"/>
    <property type="match status" value="1"/>
</dbReference>
<dbReference type="Pfam" id="PF00072">
    <property type="entry name" value="Response_reg"/>
    <property type="match status" value="1"/>
</dbReference>
<dbReference type="Proteomes" id="UP001619911">
    <property type="component" value="Unassembled WGS sequence"/>
</dbReference>
<dbReference type="Gene3D" id="3.40.50.2300">
    <property type="match status" value="1"/>
</dbReference>
<evidence type="ECO:0000256" key="1">
    <source>
        <dbReference type="PROSITE-ProRule" id="PRU00169"/>
    </source>
</evidence>
<comment type="caution">
    <text evidence="3">The sequence shown here is derived from an EMBL/GenBank/DDBJ whole genome shotgun (WGS) entry which is preliminary data.</text>
</comment>
<dbReference type="PANTHER" id="PTHR43228">
    <property type="entry name" value="TWO-COMPONENT RESPONSE REGULATOR"/>
    <property type="match status" value="1"/>
</dbReference>
<dbReference type="RefSeq" id="WP_404318585.1">
    <property type="nucleotide sequence ID" value="NZ_JAUIYO010000016.1"/>
</dbReference>
<dbReference type="InterPro" id="IPR043128">
    <property type="entry name" value="Rev_trsase/Diguanyl_cyclase"/>
</dbReference>
<dbReference type="SMART" id="SM00448">
    <property type="entry name" value="REC"/>
    <property type="match status" value="1"/>
</dbReference>
<comment type="caution">
    <text evidence="1">Lacks conserved residue(s) required for the propagation of feature annotation.</text>
</comment>
<sequence length="310" mass="35896">MTTPLHKENISVEKLEIINGQLFKILFDLQSANIKRSKIRFSLVFIGLHPMSGLGEDTDESAESIAHSKMSDFLSLKVRNTDFVFQHKSCKYCIVLLPFSGEEEAKYFLERIFQEGTVFFQKHGAFQEVYLSASIVEIANSQAVFEEVLQQGEQALQAAMLQEPSQYQVVDIFKEREVEKIKVSIIEKDDINLSIIHTLLKRSEMEHFDLDIQIFQDGNEFLESSWYQSGHTHIVIMNDILPKKNGIEVLHELRRLPNNQKYIIIMMSKRKAEEDMIFAYEKGVDGYIIKPFNIKLTEAQIKSILKRLRS</sequence>
<dbReference type="InterPro" id="IPR029787">
    <property type="entry name" value="Nucleotide_cyclase"/>
</dbReference>